<dbReference type="InterPro" id="IPR006175">
    <property type="entry name" value="YjgF/YER057c/UK114"/>
</dbReference>
<dbReference type="AlphaFoldDB" id="A0A561BGP9"/>
<dbReference type="CDD" id="cd00448">
    <property type="entry name" value="YjgF_YER057c_UK114_family"/>
    <property type="match status" value="1"/>
</dbReference>
<dbReference type="GO" id="GO:0005829">
    <property type="term" value="C:cytosol"/>
    <property type="evidence" value="ECO:0007669"/>
    <property type="project" value="TreeGrafter"/>
</dbReference>
<comment type="similarity">
    <text evidence="1">Belongs to the RutC family.</text>
</comment>
<dbReference type="PANTHER" id="PTHR11803">
    <property type="entry name" value="2-IMINOBUTANOATE/2-IMINOPROPANOATE DEAMINASE RIDA"/>
    <property type="match status" value="1"/>
</dbReference>
<evidence type="ECO:0000313" key="5">
    <source>
        <dbReference type="Proteomes" id="UP000319722"/>
    </source>
</evidence>
<sequence length="128" mass="13772">MKRTVIHTNKVPPVKVPLSQGIKVGDWIYTSGMLGMDPATGQLAVGGMEAETRQVCENLKAVLEAGGSSLQDVHKVVIYVADLAEMLPMNKVFSEYFPNDPPARTTFQAAALVMGARVEIEAIATVKD</sequence>
<dbReference type="Gene3D" id="3.30.1330.40">
    <property type="entry name" value="RutC-like"/>
    <property type="match status" value="1"/>
</dbReference>
<dbReference type="SUPFAM" id="SSF55298">
    <property type="entry name" value="YjgF-like"/>
    <property type="match status" value="1"/>
</dbReference>
<dbReference type="EMBL" id="RXFQ01000028">
    <property type="protein sequence ID" value="RSZ29222.1"/>
    <property type="molecule type" value="Genomic_DNA"/>
</dbReference>
<dbReference type="InterPro" id="IPR035959">
    <property type="entry name" value="RutC-like_sf"/>
</dbReference>
<dbReference type="RefSeq" id="WP_125966973.1">
    <property type="nucleotide sequence ID" value="NZ_RXFQ01000028.1"/>
</dbReference>
<keyword evidence="4" id="KW-1185">Reference proteome</keyword>
<evidence type="ECO:0000313" key="4">
    <source>
        <dbReference type="Proteomes" id="UP000271137"/>
    </source>
</evidence>
<dbReference type="GO" id="GO:0019239">
    <property type="term" value="F:deaminase activity"/>
    <property type="evidence" value="ECO:0007669"/>
    <property type="project" value="TreeGrafter"/>
</dbReference>
<reference evidence="2 4" key="1">
    <citation type="submission" date="2018-12" db="EMBL/GenBank/DDBJ databases">
        <title>The genome sequences of strain 502.</title>
        <authorList>
            <person name="Gao J."/>
            <person name="Sun J."/>
        </authorList>
    </citation>
    <scope>NUCLEOTIDE SEQUENCE [LARGE SCALE GENOMIC DNA]</scope>
    <source>
        <strain evidence="2 4">502</strain>
    </source>
</reference>
<evidence type="ECO:0000313" key="2">
    <source>
        <dbReference type="EMBL" id="RSZ29222.1"/>
    </source>
</evidence>
<dbReference type="PANTHER" id="PTHR11803:SF39">
    <property type="entry name" value="2-IMINOBUTANOATE_2-IMINOPROPANOATE DEAMINASE"/>
    <property type="match status" value="1"/>
</dbReference>
<evidence type="ECO:0000256" key="1">
    <source>
        <dbReference type="ARBA" id="ARBA00010552"/>
    </source>
</evidence>
<name>A0A561BGP9_9BURK</name>
<dbReference type="OrthoDB" id="9815126at2"/>
<comment type="caution">
    <text evidence="3">The sequence shown here is derived from an EMBL/GenBank/DDBJ whole genome shotgun (WGS) entry which is preliminary data.</text>
</comment>
<dbReference type="InterPro" id="IPR006056">
    <property type="entry name" value="RidA"/>
</dbReference>
<protein>
    <submittedName>
        <fullName evidence="3">Endoribonuclease L-PSP</fullName>
    </submittedName>
    <submittedName>
        <fullName evidence="2">Reactive intermediate/imine deaminase</fullName>
    </submittedName>
</protein>
<dbReference type="FunFam" id="3.30.1330.40:FF:000001">
    <property type="entry name" value="L-PSP family endoribonuclease"/>
    <property type="match status" value="1"/>
</dbReference>
<accession>A0A561BGP9</accession>
<dbReference type="NCBIfam" id="TIGR00004">
    <property type="entry name" value="Rid family detoxifying hydrolase"/>
    <property type="match status" value="1"/>
</dbReference>
<evidence type="ECO:0000313" key="3">
    <source>
        <dbReference type="EMBL" id="TWD78039.1"/>
    </source>
</evidence>
<reference evidence="3 5" key="2">
    <citation type="submission" date="2019-06" db="EMBL/GenBank/DDBJ databases">
        <title>Sorghum-associated microbial communities from plants grown in Nebraska, USA.</title>
        <authorList>
            <person name="Schachtman D."/>
        </authorList>
    </citation>
    <scope>NUCLEOTIDE SEQUENCE [LARGE SCALE GENOMIC DNA]</scope>
    <source>
        <strain evidence="3 5">T529</strain>
    </source>
</reference>
<dbReference type="Pfam" id="PF01042">
    <property type="entry name" value="Ribonuc_L-PSP"/>
    <property type="match status" value="1"/>
</dbReference>
<organism evidence="3 5">
    <name type="scientific">Variovorax beijingensis</name>
    <dbReference type="NCBI Taxonomy" id="2496117"/>
    <lineage>
        <taxon>Bacteria</taxon>
        <taxon>Pseudomonadati</taxon>
        <taxon>Pseudomonadota</taxon>
        <taxon>Betaproteobacteria</taxon>
        <taxon>Burkholderiales</taxon>
        <taxon>Comamonadaceae</taxon>
        <taxon>Variovorax</taxon>
    </lineage>
</organism>
<proteinExistence type="inferred from homology"/>
<dbReference type="Proteomes" id="UP000271137">
    <property type="component" value="Unassembled WGS sequence"/>
</dbReference>
<dbReference type="EMBL" id="VIVL01000008">
    <property type="protein sequence ID" value="TWD78039.1"/>
    <property type="molecule type" value="Genomic_DNA"/>
</dbReference>
<dbReference type="Proteomes" id="UP000319722">
    <property type="component" value="Unassembled WGS sequence"/>
</dbReference>
<gene>
    <name evidence="2" type="ORF">EJO66_30255</name>
    <name evidence="3" type="ORF">FB547_10894</name>
</gene>